<dbReference type="Pfam" id="PF09957">
    <property type="entry name" value="VapB_antitoxin"/>
    <property type="match status" value="1"/>
</dbReference>
<dbReference type="EMBL" id="JAKFHA010000001">
    <property type="protein sequence ID" value="MCF2526187.1"/>
    <property type="molecule type" value="Genomic_DNA"/>
</dbReference>
<comment type="caution">
    <text evidence="1">The sequence shown here is derived from an EMBL/GenBank/DDBJ whole genome shotgun (WGS) entry which is preliminary data.</text>
</comment>
<gene>
    <name evidence="1" type="ORF">LZ495_02980</name>
</gene>
<proteinExistence type="predicted"/>
<protein>
    <submittedName>
        <fullName evidence="1">Type II toxin-antitoxin system VapB family antitoxin</fullName>
    </submittedName>
</protein>
<evidence type="ECO:0000313" key="1">
    <source>
        <dbReference type="EMBL" id="MCF2526187.1"/>
    </source>
</evidence>
<keyword evidence="2" id="KW-1185">Reference proteome</keyword>
<accession>A0AA41U088</accession>
<sequence>MSRTVIDVDDTLLAEAQRHYGTPTKVATVNAALEAAVKLARRRELAEAIAAGEFDFSDDGPGGAAR</sequence>
<dbReference type="InterPro" id="IPR019239">
    <property type="entry name" value="VapB_antitoxin"/>
</dbReference>
<reference evidence="1" key="1">
    <citation type="submission" date="2022-01" db="EMBL/GenBank/DDBJ databases">
        <title>Genome-Based Taxonomic Classification of the Phylum Actinobacteria.</title>
        <authorList>
            <person name="Gao Y."/>
        </authorList>
    </citation>
    <scope>NUCLEOTIDE SEQUENCE</scope>
    <source>
        <strain evidence="1">KLBMP 8922</strain>
    </source>
</reference>
<name>A0AA41U088_9ACTN</name>
<dbReference type="RefSeq" id="WP_235050241.1">
    <property type="nucleotide sequence ID" value="NZ_JAKFHA010000001.1"/>
</dbReference>
<organism evidence="1 2">
    <name type="scientific">Yinghuangia soli</name>
    <dbReference type="NCBI Taxonomy" id="2908204"/>
    <lineage>
        <taxon>Bacteria</taxon>
        <taxon>Bacillati</taxon>
        <taxon>Actinomycetota</taxon>
        <taxon>Actinomycetes</taxon>
        <taxon>Kitasatosporales</taxon>
        <taxon>Streptomycetaceae</taxon>
        <taxon>Yinghuangia</taxon>
    </lineage>
</organism>
<dbReference type="Proteomes" id="UP001165378">
    <property type="component" value="Unassembled WGS sequence"/>
</dbReference>
<evidence type="ECO:0000313" key="2">
    <source>
        <dbReference type="Proteomes" id="UP001165378"/>
    </source>
</evidence>
<dbReference type="AlphaFoldDB" id="A0AA41U088"/>